<gene>
    <name evidence="1" type="ORF">LTR97_002724</name>
</gene>
<reference evidence="1" key="1">
    <citation type="submission" date="2023-08" db="EMBL/GenBank/DDBJ databases">
        <title>Black Yeasts Isolated from many extreme environments.</title>
        <authorList>
            <person name="Coleine C."/>
            <person name="Stajich J.E."/>
            <person name="Selbmann L."/>
        </authorList>
    </citation>
    <scope>NUCLEOTIDE SEQUENCE</scope>
    <source>
        <strain evidence="1">CCFEE 5810</strain>
    </source>
</reference>
<dbReference type="EMBL" id="JAVRQU010000004">
    <property type="protein sequence ID" value="KAK5703711.1"/>
    <property type="molecule type" value="Genomic_DNA"/>
</dbReference>
<accession>A0AAN7VU10</accession>
<comment type="caution">
    <text evidence="1">The sequence shown here is derived from an EMBL/GenBank/DDBJ whole genome shotgun (WGS) entry which is preliminary data.</text>
</comment>
<dbReference type="AlphaFoldDB" id="A0AAN7VU10"/>
<sequence>MSKAPNQAACPTTDGQLAQYNRLSTTQQNTHQGRRWLTQAKLATHNANHASNIDRQRNVHRWLDHQSEMMSRREGPIPAVWQRLVQADPIAAEIEAAVKEAIKSSKTRK</sequence>
<organism evidence="1 2">
    <name type="scientific">Elasticomyces elasticus</name>
    <dbReference type="NCBI Taxonomy" id="574655"/>
    <lineage>
        <taxon>Eukaryota</taxon>
        <taxon>Fungi</taxon>
        <taxon>Dikarya</taxon>
        <taxon>Ascomycota</taxon>
        <taxon>Pezizomycotina</taxon>
        <taxon>Dothideomycetes</taxon>
        <taxon>Dothideomycetidae</taxon>
        <taxon>Mycosphaerellales</taxon>
        <taxon>Teratosphaeriaceae</taxon>
        <taxon>Elasticomyces</taxon>
    </lineage>
</organism>
<protein>
    <submittedName>
        <fullName evidence="1">Uncharacterized protein</fullName>
    </submittedName>
</protein>
<dbReference type="Proteomes" id="UP001310594">
    <property type="component" value="Unassembled WGS sequence"/>
</dbReference>
<evidence type="ECO:0000313" key="2">
    <source>
        <dbReference type="Proteomes" id="UP001310594"/>
    </source>
</evidence>
<proteinExistence type="predicted"/>
<evidence type="ECO:0000313" key="1">
    <source>
        <dbReference type="EMBL" id="KAK5703711.1"/>
    </source>
</evidence>
<name>A0AAN7VU10_9PEZI</name>